<feature type="signal peptide" evidence="1">
    <location>
        <begin position="1"/>
        <end position="24"/>
    </location>
</feature>
<feature type="chain" id="PRO_5037433337" evidence="1">
    <location>
        <begin position="25"/>
        <end position="217"/>
    </location>
</feature>
<proteinExistence type="predicted"/>
<accession>A0A914B7P9</accession>
<dbReference type="EnsemblMetazoa" id="XM_038215907.1">
    <property type="protein sequence ID" value="XP_038071835.1"/>
    <property type="gene ID" value="LOC119740564"/>
</dbReference>
<evidence type="ECO:0000313" key="2">
    <source>
        <dbReference type="EnsemblMetazoa" id="XP_038071835.1"/>
    </source>
</evidence>
<sequence>MGWVWPFMLLGVALHLWHCTPVFSGGVKCHPVQINSSDQQVRVTRPVANSNTICWNATASHGENIKATMTSSTADCDQNWNLFSFEGLDFFETFCLERIEVFSPTKMLAVQSRLYSVTVQVQYTFESYVGAPVCRNGDHLCTSNYGSFCIRENTTCICFTDGYCFNYEGECKDVYVGHSNPVRVSEEVGPYSELMSGQVSNKTSCWAVPTLCCSLLY</sequence>
<keyword evidence="3" id="KW-1185">Reference proteome</keyword>
<evidence type="ECO:0000313" key="3">
    <source>
        <dbReference type="Proteomes" id="UP000887568"/>
    </source>
</evidence>
<name>A0A914B7P9_PATMI</name>
<dbReference type="Proteomes" id="UP000887568">
    <property type="component" value="Unplaced"/>
</dbReference>
<keyword evidence="1" id="KW-0732">Signal</keyword>
<evidence type="ECO:0000256" key="1">
    <source>
        <dbReference type="SAM" id="SignalP"/>
    </source>
</evidence>
<dbReference type="RefSeq" id="XP_038071835.1">
    <property type="nucleotide sequence ID" value="XM_038215907.1"/>
</dbReference>
<dbReference type="AlphaFoldDB" id="A0A914B7P9"/>
<organism evidence="2 3">
    <name type="scientific">Patiria miniata</name>
    <name type="common">Bat star</name>
    <name type="synonym">Asterina miniata</name>
    <dbReference type="NCBI Taxonomy" id="46514"/>
    <lineage>
        <taxon>Eukaryota</taxon>
        <taxon>Metazoa</taxon>
        <taxon>Echinodermata</taxon>
        <taxon>Eleutherozoa</taxon>
        <taxon>Asterozoa</taxon>
        <taxon>Asteroidea</taxon>
        <taxon>Valvatacea</taxon>
        <taxon>Valvatida</taxon>
        <taxon>Asterinidae</taxon>
        <taxon>Patiria</taxon>
    </lineage>
</organism>
<protein>
    <submittedName>
        <fullName evidence="2">Uncharacterized protein</fullName>
    </submittedName>
</protein>
<dbReference type="GeneID" id="119740564"/>
<reference evidence="2" key="1">
    <citation type="submission" date="2022-11" db="UniProtKB">
        <authorList>
            <consortium name="EnsemblMetazoa"/>
        </authorList>
    </citation>
    <scope>IDENTIFICATION</scope>
</reference>